<gene>
    <name evidence="1" type="ORF">CONPUDRAFT_28963</name>
</gene>
<proteinExistence type="predicted"/>
<accession>A0A5M3MTS0</accession>
<dbReference type="Gene3D" id="3.30.200.20">
    <property type="entry name" value="Phosphorylase Kinase, domain 1"/>
    <property type="match status" value="1"/>
</dbReference>
<protein>
    <submittedName>
        <fullName evidence="1">Uncharacterized protein</fullName>
    </submittedName>
</protein>
<evidence type="ECO:0000313" key="2">
    <source>
        <dbReference type="Proteomes" id="UP000053558"/>
    </source>
</evidence>
<dbReference type="AlphaFoldDB" id="A0A5M3MTS0"/>
<evidence type="ECO:0000313" key="1">
    <source>
        <dbReference type="EMBL" id="EIW82559.1"/>
    </source>
</evidence>
<feature type="non-terminal residue" evidence="1">
    <location>
        <position position="1"/>
    </location>
</feature>
<reference evidence="2" key="1">
    <citation type="journal article" date="2012" name="Science">
        <title>The Paleozoic origin of enzymatic lignin decomposition reconstructed from 31 fungal genomes.</title>
        <authorList>
            <person name="Floudas D."/>
            <person name="Binder M."/>
            <person name="Riley R."/>
            <person name="Barry K."/>
            <person name="Blanchette R.A."/>
            <person name="Henrissat B."/>
            <person name="Martinez A.T."/>
            <person name="Otillar R."/>
            <person name="Spatafora J.W."/>
            <person name="Yadav J.S."/>
            <person name="Aerts A."/>
            <person name="Benoit I."/>
            <person name="Boyd A."/>
            <person name="Carlson A."/>
            <person name="Copeland A."/>
            <person name="Coutinho P.M."/>
            <person name="de Vries R.P."/>
            <person name="Ferreira P."/>
            <person name="Findley K."/>
            <person name="Foster B."/>
            <person name="Gaskell J."/>
            <person name="Glotzer D."/>
            <person name="Gorecki P."/>
            <person name="Heitman J."/>
            <person name="Hesse C."/>
            <person name="Hori C."/>
            <person name="Igarashi K."/>
            <person name="Jurgens J.A."/>
            <person name="Kallen N."/>
            <person name="Kersten P."/>
            <person name="Kohler A."/>
            <person name="Kuees U."/>
            <person name="Kumar T.K.A."/>
            <person name="Kuo A."/>
            <person name="LaButti K."/>
            <person name="Larrondo L.F."/>
            <person name="Lindquist E."/>
            <person name="Ling A."/>
            <person name="Lombard V."/>
            <person name="Lucas S."/>
            <person name="Lundell T."/>
            <person name="Martin R."/>
            <person name="McLaughlin D.J."/>
            <person name="Morgenstern I."/>
            <person name="Morin E."/>
            <person name="Murat C."/>
            <person name="Nagy L.G."/>
            <person name="Nolan M."/>
            <person name="Ohm R.A."/>
            <person name="Patyshakuliyeva A."/>
            <person name="Rokas A."/>
            <person name="Ruiz-Duenas F.J."/>
            <person name="Sabat G."/>
            <person name="Salamov A."/>
            <person name="Samejima M."/>
            <person name="Schmutz J."/>
            <person name="Slot J.C."/>
            <person name="St John F."/>
            <person name="Stenlid J."/>
            <person name="Sun H."/>
            <person name="Sun S."/>
            <person name="Syed K."/>
            <person name="Tsang A."/>
            <person name="Wiebenga A."/>
            <person name="Young D."/>
            <person name="Pisabarro A."/>
            <person name="Eastwood D.C."/>
            <person name="Martin F."/>
            <person name="Cullen D."/>
            <person name="Grigoriev I.V."/>
            <person name="Hibbett D.S."/>
        </authorList>
    </citation>
    <scope>NUCLEOTIDE SEQUENCE [LARGE SCALE GENOMIC DNA]</scope>
    <source>
        <strain evidence="2">RWD-64-598 SS2</strain>
    </source>
</reference>
<sequence>SPMLVFEQDFTDSANTILLACNTLRELRTTCHSDVLKFMDTIEADSGADSGIYIMTERVKPLSVTLPLWASKGAKERE</sequence>
<dbReference type="EMBL" id="JH711576">
    <property type="protein sequence ID" value="EIW82559.1"/>
    <property type="molecule type" value="Genomic_DNA"/>
</dbReference>
<dbReference type="Proteomes" id="UP000053558">
    <property type="component" value="Unassembled WGS sequence"/>
</dbReference>
<feature type="non-terminal residue" evidence="1">
    <location>
        <position position="78"/>
    </location>
</feature>
<dbReference type="RefSeq" id="XP_007766278.1">
    <property type="nucleotide sequence ID" value="XM_007768088.1"/>
</dbReference>
<organism evidence="1 2">
    <name type="scientific">Coniophora puteana (strain RWD-64-598)</name>
    <name type="common">Brown rot fungus</name>
    <dbReference type="NCBI Taxonomy" id="741705"/>
    <lineage>
        <taxon>Eukaryota</taxon>
        <taxon>Fungi</taxon>
        <taxon>Dikarya</taxon>
        <taxon>Basidiomycota</taxon>
        <taxon>Agaricomycotina</taxon>
        <taxon>Agaricomycetes</taxon>
        <taxon>Agaricomycetidae</taxon>
        <taxon>Boletales</taxon>
        <taxon>Coniophorineae</taxon>
        <taxon>Coniophoraceae</taxon>
        <taxon>Coniophora</taxon>
    </lineage>
</organism>
<dbReference type="KEGG" id="cput:CONPUDRAFT_28963"/>
<dbReference type="OrthoDB" id="2675418at2759"/>
<name>A0A5M3MTS0_CONPW</name>
<keyword evidence="2" id="KW-1185">Reference proteome</keyword>
<dbReference type="GeneID" id="19206654"/>
<comment type="caution">
    <text evidence="1">The sequence shown here is derived from an EMBL/GenBank/DDBJ whole genome shotgun (WGS) entry which is preliminary data.</text>
</comment>